<gene>
    <name evidence="1" type="ORF">F2Q65_05965</name>
</gene>
<sequence>MNSPFDRMLADTSAAWRWPDYQSLLEGALPGGAPLEAGDPGRAPGGRLLALIRAACFIEWRYYSVLAPAFRGIVGLALVNPRGHAPSLTESGLLTIVAGVLPPIETADQAVTDPPAPVDSAVSPESLSWMHLFPTAACRFNQPDAGGLIAEDATCRLELRHDGAGGADLTLQVGLGPGLRPALKLELQHRGLTALANPPAAGRDLRRVPGGHWVVHTPSPAALTSGRLRLGPDLESALSAAVGDGAGAFASPSLLQRLRGQAQDTAAWRSANGYYEHSFGIHPLPFHGWDFLFVPDAERGQSLVMQTYRGSRQLRYVEVGWQQGGRPRRHRFNHHELQLTWPERIADPVLGVERPVRRRLIAEGRGLRLTLDAHVQHCIPLLRSARAAVRHFFICEEIGLANWTLTDASGQVLAAVVDQPCGGELAHRRWRVPAADPARS</sequence>
<protein>
    <submittedName>
        <fullName evidence="1">Uncharacterized protein</fullName>
    </submittedName>
</protein>
<reference evidence="1 2" key="1">
    <citation type="submission" date="2019-09" db="EMBL/GenBank/DDBJ databases">
        <title>Whole-genome sequence of the purple sulfur bacterium Thiohalocapsa marina DSM 19078.</title>
        <authorList>
            <person name="Kyndt J.A."/>
            <person name="Meyer T.E."/>
        </authorList>
    </citation>
    <scope>NUCLEOTIDE SEQUENCE [LARGE SCALE GENOMIC DNA]</scope>
    <source>
        <strain evidence="1 2">DSM 19078</strain>
    </source>
</reference>
<dbReference type="AlphaFoldDB" id="A0A5M8FN64"/>
<organism evidence="1 2">
    <name type="scientific">Thiohalocapsa marina</name>
    <dbReference type="NCBI Taxonomy" id="424902"/>
    <lineage>
        <taxon>Bacteria</taxon>
        <taxon>Pseudomonadati</taxon>
        <taxon>Pseudomonadota</taxon>
        <taxon>Gammaproteobacteria</taxon>
        <taxon>Chromatiales</taxon>
        <taxon>Chromatiaceae</taxon>
        <taxon>Thiohalocapsa</taxon>
    </lineage>
</organism>
<dbReference type="Proteomes" id="UP000322981">
    <property type="component" value="Unassembled WGS sequence"/>
</dbReference>
<dbReference type="EMBL" id="VWXX01000005">
    <property type="protein sequence ID" value="KAA6186338.1"/>
    <property type="molecule type" value="Genomic_DNA"/>
</dbReference>
<comment type="caution">
    <text evidence="1">The sequence shown here is derived from an EMBL/GenBank/DDBJ whole genome shotgun (WGS) entry which is preliminary data.</text>
</comment>
<dbReference type="RefSeq" id="WP_150091390.1">
    <property type="nucleotide sequence ID" value="NZ_JBFUOH010000027.1"/>
</dbReference>
<proteinExistence type="predicted"/>
<dbReference type="OrthoDB" id="9824046at2"/>
<evidence type="ECO:0000313" key="2">
    <source>
        <dbReference type="Proteomes" id="UP000322981"/>
    </source>
</evidence>
<keyword evidence="2" id="KW-1185">Reference proteome</keyword>
<accession>A0A5M8FN64</accession>
<name>A0A5M8FN64_9GAMM</name>
<evidence type="ECO:0000313" key="1">
    <source>
        <dbReference type="EMBL" id="KAA6186338.1"/>
    </source>
</evidence>